<keyword evidence="2" id="KW-1185">Reference proteome</keyword>
<gene>
    <name evidence="1" type="ORF">ACCO45_003947</name>
</gene>
<protein>
    <submittedName>
        <fullName evidence="1">Uncharacterized protein</fullName>
    </submittedName>
</protein>
<proteinExistence type="predicted"/>
<accession>A0ACC4E2R7</accession>
<sequence length="194" mass="20557">MKAVCAVLVSALAGLARGLASTDTITWGGDNTRAGYQTNHNMDPAIVGSSQFGQLFKTKLPGAYNGNPEQIFSQPLVYTPKSGTKQYVYWATTQNNIYKLDAKTGEIVASRNLHIPFLTADLDGCVDINPTVGITATGVIDPDSETLYLTAKTYLNQNGGNGAQGDAPMAGTMSMPLTLTTFLRSLASPSTSRD</sequence>
<dbReference type="Proteomes" id="UP001638806">
    <property type="component" value="Unassembled WGS sequence"/>
</dbReference>
<evidence type="ECO:0000313" key="2">
    <source>
        <dbReference type="Proteomes" id="UP001638806"/>
    </source>
</evidence>
<comment type="caution">
    <text evidence="1">The sequence shown here is derived from an EMBL/GenBank/DDBJ whole genome shotgun (WGS) entry which is preliminary data.</text>
</comment>
<reference evidence="1" key="1">
    <citation type="submission" date="2024-12" db="EMBL/GenBank/DDBJ databases">
        <title>Comparative genomics and development of molecular markers within Purpureocillium lilacinum and among Purpureocillium species.</title>
        <authorList>
            <person name="Yeh Z.-Y."/>
            <person name="Ni N.-T."/>
            <person name="Lo P.-H."/>
            <person name="Mushyakhwo K."/>
            <person name="Lin C.-F."/>
            <person name="Nai Y.-S."/>
        </authorList>
    </citation>
    <scope>NUCLEOTIDE SEQUENCE</scope>
    <source>
        <strain evidence="1">NCHU-NPUST-175</strain>
    </source>
</reference>
<evidence type="ECO:0000313" key="1">
    <source>
        <dbReference type="EMBL" id="KAL3962424.1"/>
    </source>
</evidence>
<organism evidence="1 2">
    <name type="scientific">Purpureocillium lilacinum</name>
    <name type="common">Paecilomyces lilacinus</name>
    <dbReference type="NCBI Taxonomy" id="33203"/>
    <lineage>
        <taxon>Eukaryota</taxon>
        <taxon>Fungi</taxon>
        <taxon>Dikarya</taxon>
        <taxon>Ascomycota</taxon>
        <taxon>Pezizomycotina</taxon>
        <taxon>Sordariomycetes</taxon>
        <taxon>Hypocreomycetidae</taxon>
        <taxon>Hypocreales</taxon>
        <taxon>Ophiocordycipitaceae</taxon>
        <taxon>Purpureocillium</taxon>
    </lineage>
</organism>
<dbReference type="EMBL" id="JBGNUJ010000003">
    <property type="protein sequence ID" value="KAL3962424.1"/>
    <property type="molecule type" value="Genomic_DNA"/>
</dbReference>
<name>A0ACC4E2R7_PURLI</name>